<sequence length="129" mass="14700">MNHALQVIITIKLLSISKKLPHQRNTNNSMVTYSTLVNNPRQDYMKLQQHPRILTPSSSCSTMTITPADSQPTTLKDLNDATKSPTQSKHQVSSLWQSRSLSPIPSSRLKSRQIWKLKDFPQYPGQRTE</sequence>
<proteinExistence type="predicted"/>
<dbReference type="Proteomes" id="UP001283361">
    <property type="component" value="Unassembled WGS sequence"/>
</dbReference>
<evidence type="ECO:0000313" key="2">
    <source>
        <dbReference type="EMBL" id="KAK3791374.1"/>
    </source>
</evidence>
<feature type="compositionally biased region" description="Polar residues" evidence="1">
    <location>
        <begin position="55"/>
        <end position="97"/>
    </location>
</feature>
<gene>
    <name evidence="2" type="ORF">RRG08_012556</name>
</gene>
<reference evidence="2" key="1">
    <citation type="journal article" date="2023" name="G3 (Bethesda)">
        <title>A reference genome for the long-term kleptoplast-retaining sea slug Elysia crispata morphotype clarki.</title>
        <authorList>
            <person name="Eastman K.E."/>
            <person name="Pendleton A.L."/>
            <person name="Shaikh M.A."/>
            <person name="Suttiyut T."/>
            <person name="Ogas R."/>
            <person name="Tomko P."/>
            <person name="Gavelis G."/>
            <person name="Widhalm J.R."/>
            <person name="Wisecaver J.H."/>
        </authorList>
    </citation>
    <scope>NUCLEOTIDE SEQUENCE</scope>
    <source>
        <strain evidence="2">ECLA1</strain>
    </source>
</reference>
<protein>
    <submittedName>
        <fullName evidence="2">Uncharacterized protein</fullName>
    </submittedName>
</protein>
<name>A0AAE1AP86_9GAST</name>
<accession>A0AAE1AP86</accession>
<organism evidence="2 3">
    <name type="scientific">Elysia crispata</name>
    <name type="common">lettuce slug</name>
    <dbReference type="NCBI Taxonomy" id="231223"/>
    <lineage>
        <taxon>Eukaryota</taxon>
        <taxon>Metazoa</taxon>
        <taxon>Spiralia</taxon>
        <taxon>Lophotrochozoa</taxon>
        <taxon>Mollusca</taxon>
        <taxon>Gastropoda</taxon>
        <taxon>Heterobranchia</taxon>
        <taxon>Euthyneura</taxon>
        <taxon>Panpulmonata</taxon>
        <taxon>Sacoglossa</taxon>
        <taxon>Placobranchoidea</taxon>
        <taxon>Plakobranchidae</taxon>
        <taxon>Elysia</taxon>
    </lineage>
</organism>
<feature type="region of interest" description="Disordered" evidence="1">
    <location>
        <begin position="55"/>
        <end position="108"/>
    </location>
</feature>
<feature type="compositionally biased region" description="Low complexity" evidence="1">
    <location>
        <begin position="98"/>
        <end position="108"/>
    </location>
</feature>
<evidence type="ECO:0000313" key="3">
    <source>
        <dbReference type="Proteomes" id="UP001283361"/>
    </source>
</evidence>
<comment type="caution">
    <text evidence="2">The sequence shown here is derived from an EMBL/GenBank/DDBJ whole genome shotgun (WGS) entry which is preliminary data.</text>
</comment>
<dbReference type="AlphaFoldDB" id="A0AAE1AP86"/>
<dbReference type="EMBL" id="JAWDGP010001473">
    <property type="protein sequence ID" value="KAK3791374.1"/>
    <property type="molecule type" value="Genomic_DNA"/>
</dbReference>
<keyword evidence="3" id="KW-1185">Reference proteome</keyword>
<evidence type="ECO:0000256" key="1">
    <source>
        <dbReference type="SAM" id="MobiDB-lite"/>
    </source>
</evidence>